<proteinExistence type="predicted"/>
<keyword evidence="2" id="KW-1185">Reference proteome</keyword>
<dbReference type="EMBL" id="BOPB01000003">
    <property type="protein sequence ID" value="GIJ20244.1"/>
    <property type="molecule type" value="Genomic_DNA"/>
</dbReference>
<accession>A0ABQ4IQQ5</accession>
<name>A0ABQ4IQQ5_9ACTN</name>
<comment type="caution">
    <text evidence="1">The sequence shown here is derived from an EMBL/GenBank/DDBJ whole genome shotgun (WGS) entry which is preliminary data.</text>
</comment>
<sequence length="61" mass="7361">MWLTRAASPQFHRPIRFRVIRELDLSTYDGWIWLEGYQIDDRGDAIARRAVFVWLQGLRKL</sequence>
<gene>
    <name evidence="1" type="ORF">Vlu01_08680</name>
</gene>
<evidence type="ECO:0000313" key="1">
    <source>
        <dbReference type="EMBL" id="GIJ20244.1"/>
    </source>
</evidence>
<evidence type="ECO:0000313" key="2">
    <source>
        <dbReference type="Proteomes" id="UP000643165"/>
    </source>
</evidence>
<dbReference type="Proteomes" id="UP000643165">
    <property type="component" value="Unassembled WGS sequence"/>
</dbReference>
<reference evidence="1 2" key="1">
    <citation type="submission" date="2021-01" db="EMBL/GenBank/DDBJ databases">
        <title>Whole genome shotgun sequence of Verrucosispora lutea NBRC 106530.</title>
        <authorList>
            <person name="Komaki H."/>
            <person name="Tamura T."/>
        </authorList>
    </citation>
    <scope>NUCLEOTIDE SEQUENCE [LARGE SCALE GENOMIC DNA]</scope>
    <source>
        <strain evidence="1 2">NBRC 106530</strain>
    </source>
</reference>
<organism evidence="1 2">
    <name type="scientific">Micromonospora lutea</name>
    <dbReference type="NCBI Taxonomy" id="419825"/>
    <lineage>
        <taxon>Bacteria</taxon>
        <taxon>Bacillati</taxon>
        <taxon>Actinomycetota</taxon>
        <taxon>Actinomycetes</taxon>
        <taxon>Micromonosporales</taxon>
        <taxon>Micromonosporaceae</taxon>
        <taxon>Micromonospora</taxon>
    </lineage>
</organism>
<protein>
    <submittedName>
        <fullName evidence="1">Uncharacterized protein</fullName>
    </submittedName>
</protein>